<organism evidence="2 3">
    <name type="scientific">Rhizobium lusitanum</name>
    <dbReference type="NCBI Taxonomy" id="293958"/>
    <lineage>
        <taxon>Bacteria</taxon>
        <taxon>Pseudomonadati</taxon>
        <taxon>Pseudomonadota</taxon>
        <taxon>Alphaproteobacteria</taxon>
        <taxon>Hyphomicrobiales</taxon>
        <taxon>Rhizobiaceae</taxon>
        <taxon>Rhizobium/Agrobacterium group</taxon>
        <taxon>Rhizobium</taxon>
    </lineage>
</organism>
<sequence>MPLPELPPPDVEQDATPRPIRARTTAEKKILAHMDGHSFLRENGYETPTWNEQIRPDFYSVALFKMRIAGRSRSQLLFVLVLFLI</sequence>
<name>A0A6L9TYU9_9HYPH</name>
<evidence type="ECO:0000256" key="1">
    <source>
        <dbReference type="SAM" id="MobiDB-lite"/>
    </source>
</evidence>
<reference evidence="2 3" key="1">
    <citation type="submission" date="2019-12" db="EMBL/GenBank/DDBJ databases">
        <title>Rhizobium genotypes associated with high levels of biological nitrogen fixation by grain legumes in a temperate-maritime cropping system.</title>
        <authorList>
            <person name="Maluk M."/>
            <person name="Francesc Ferrando Molina F."/>
            <person name="Lopez Del Egido L."/>
            <person name="Lafos M."/>
            <person name="Langarica-Fuentes A."/>
            <person name="Gebre Yohannes G."/>
            <person name="Young M.W."/>
            <person name="Martin P."/>
            <person name="Gantlett R."/>
            <person name="Kenicer G."/>
            <person name="Hawes C."/>
            <person name="Begg G.S."/>
            <person name="Quilliam R.S."/>
            <person name="Squire G.R."/>
            <person name="Poole P.S."/>
            <person name="Young P.W."/>
            <person name="Iannetta P.M."/>
            <person name="James E.K."/>
        </authorList>
    </citation>
    <scope>NUCLEOTIDE SEQUENCE [LARGE SCALE GENOMIC DNA]</scope>
    <source>
        <strain evidence="2 3">JHI1118</strain>
    </source>
</reference>
<protein>
    <submittedName>
        <fullName evidence="2">Uncharacterized protein</fullName>
    </submittedName>
</protein>
<dbReference type="AlphaFoldDB" id="A0A6L9TYU9"/>
<accession>A0A6L9TYU9</accession>
<dbReference type="EMBL" id="WUEY01000001">
    <property type="protein sequence ID" value="NEI68543.1"/>
    <property type="molecule type" value="Genomic_DNA"/>
</dbReference>
<feature type="region of interest" description="Disordered" evidence="1">
    <location>
        <begin position="1"/>
        <end position="20"/>
    </location>
</feature>
<dbReference type="RefSeq" id="WP_163984972.1">
    <property type="nucleotide sequence ID" value="NZ_WUEY01000001.1"/>
</dbReference>
<evidence type="ECO:0000313" key="2">
    <source>
        <dbReference type="EMBL" id="NEI68543.1"/>
    </source>
</evidence>
<gene>
    <name evidence="2" type="ORF">GR212_03085</name>
</gene>
<proteinExistence type="predicted"/>
<feature type="compositionally biased region" description="Pro residues" evidence="1">
    <location>
        <begin position="1"/>
        <end position="10"/>
    </location>
</feature>
<comment type="caution">
    <text evidence="2">The sequence shown here is derived from an EMBL/GenBank/DDBJ whole genome shotgun (WGS) entry which is preliminary data.</text>
</comment>
<evidence type="ECO:0000313" key="3">
    <source>
        <dbReference type="Proteomes" id="UP000483035"/>
    </source>
</evidence>
<dbReference type="Proteomes" id="UP000483035">
    <property type="component" value="Unassembled WGS sequence"/>
</dbReference>